<dbReference type="GeneID" id="64601444"/>
<dbReference type="Proteomes" id="UP000719766">
    <property type="component" value="Unassembled WGS sequence"/>
</dbReference>
<feature type="domain" description="CxC2-like cysteine cluster KDZ transposase-associated" evidence="1">
    <location>
        <begin position="165"/>
        <end position="217"/>
    </location>
</feature>
<name>A0A9P7ABY7_9AGAM</name>
<keyword evidence="3" id="KW-1185">Reference proteome</keyword>
<dbReference type="AlphaFoldDB" id="A0A9P7ABY7"/>
<evidence type="ECO:0000259" key="1">
    <source>
        <dbReference type="Pfam" id="PF18803"/>
    </source>
</evidence>
<accession>A0A9P7ABY7</accession>
<dbReference type="OrthoDB" id="3149508at2759"/>
<gene>
    <name evidence="2" type="ORF">HD556DRAFT_1449943</name>
</gene>
<dbReference type="RefSeq" id="XP_041153670.1">
    <property type="nucleotide sequence ID" value="XM_041307680.1"/>
</dbReference>
<sequence length="260" mass="29054">MYAFSWAEKSPVGPSCISWANGHSFRHILLGQNRLAGSSDIICWVNTKPTGQRLGPKSLAEPFRDDMDIEYPAGPICSSFRDIYTGPIRHSQYLYPNTIGPLILLISHLADPPAWVLFQAVGPSVISYAWAHIGWPASLGRFSTFGCPTKSGNVTEGARPGAGAADIQLFKMGLFPASFLEPKTAFTFDVLNDFLLDNLECGTSAMNYYSKLRRMTTTVFPHLVPDRYRELMRVARQWRKLKLLKRNGFGHEERKSNPAI</sequence>
<evidence type="ECO:0000313" key="3">
    <source>
        <dbReference type="Proteomes" id="UP000719766"/>
    </source>
</evidence>
<comment type="caution">
    <text evidence="2">The sequence shown here is derived from an EMBL/GenBank/DDBJ whole genome shotgun (WGS) entry which is preliminary data.</text>
</comment>
<dbReference type="InterPro" id="IPR041457">
    <property type="entry name" value="CxC2_KDZ-assoc"/>
</dbReference>
<organism evidence="2 3">
    <name type="scientific">Suillus plorans</name>
    <dbReference type="NCBI Taxonomy" id="116603"/>
    <lineage>
        <taxon>Eukaryota</taxon>
        <taxon>Fungi</taxon>
        <taxon>Dikarya</taxon>
        <taxon>Basidiomycota</taxon>
        <taxon>Agaricomycotina</taxon>
        <taxon>Agaricomycetes</taxon>
        <taxon>Agaricomycetidae</taxon>
        <taxon>Boletales</taxon>
        <taxon>Suillineae</taxon>
        <taxon>Suillaceae</taxon>
        <taxon>Suillus</taxon>
    </lineage>
</organism>
<protein>
    <recommendedName>
        <fullName evidence="1">CxC2-like cysteine cluster KDZ transposase-associated domain-containing protein</fullName>
    </recommendedName>
</protein>
<dbReference type="Pfam" id="PF18803">
    <property type="entry name" value="CxC2"/>
    <property type="match status" value="1"/>
</dbReference>
<reference evidence="2" key="1">
    <citation type="journal article" date="2020" name="New Phytol.">
        <title>Comparative genomics reveals dynamic genome evolution in host specialist ectomycorrhizal fungi.</title>
        <authorList>
            <person name="Lofgren L.A."/>
            <person name="Nguyen N.H."/>
            <person name="Vilgalys R."/>
            <person name="Ruytinx J."/>
            <person name="Liao H.L."/>
            <person name="Branco S."/>
            <person name="Kuo A."/>
            <person name="LaButti K."/>
            <person name="Lipzen A."/>
            <person name="Andreopoulos W."/>
            <person name="Pangilinan J."/>
            <person name="Riley R."/>
            <person name="Hundley H."/>
            <person name="Na H."/>
            <person name="Barry K."/>
            <person name="Grigoriev I.V."/>
            <person name="Stajich J.E."/>
            <person name="Kennedy P.G."/>
        </authorList>
    </citation>
    <scope>NUCLEOTIDE SEQUENCE</scope>
    <source>
        <strain evidence="2">S12</strain>
    </source>
</reference>
<dbReference type="EMBL" id="JABBWE010000096">
    <property type="protein sequence ID" value="KAG1786208.1"/>
    <property type="molecule type" value="Genomic_DNA"/>
</dbReference>
<proteinExistence type="predicted"/>
<evidence type="ECO:0000313" key="2">
    <source>
        <dbReference type="EMBL" id="KAG1786208.1"/>
    </source>
</evidence>